<protein>
    <submittedName>
        <fullName evidence="2">Uncharacterized protein</fullName>
    </submittedName>
</protein>
<dbReference type="AlphaFoldDB" id="A0A0E2BL13"/>
<evidence type="ECO:0000256" key="1">
    <source>
        <dbReference type="SAM" id="MobiDB-lite"/>
    </source>
</evidence>
<reference evidence="2" key="1">
    <citation type="submission" date="2012-10" db="EMBL/GenBank/DDBJ databases">
        <authorList>
            <person name="Harkins D.M."/>
            <person name="Durkin A.S."/>
            <person name="Brinkac L.M."/>
            <person name="Haft D.H."/>
            <person name="Selengut J.D."/>
            <person name="Sanka R."/>
            <person name="DePew J."/>
            <person name="Purushe J."/>
            <person name="Matthias M.A."/>
            <person name="Vinetz J.M."/>
            <person name="Sutton G.G."/>
            <person name="Nierman W.C."/>
            <person name="Fouts D.E."/>
        </authorList>
    </citation>
    <scope>NUCLEOTIDE SEQUENCE [LARGE SCALE GENOMIC DNA]</scope>
    <source>
        <strain evidence="2">MOR084</strain>
    </source>
</reference>
<keyword evidence="3" id="KW-1185">Reference proteome</keyword>
<accession>A0A0E2BL13</accession>
<dbReference type="Proteomes" id="UP000006329">
    <property type="component" value="Unassembled WGS sequence"/>
</dbReference>
<evidence type="ECO:0000313" key="3">
    <source>
        <dbReference type="Proteomes" id="UP000006329"/>
    </source>
</evidence>
<evidence type="ECO:0000313" key="2">
    <source>
        <dbReference type="EMBL" id="EKO35875.1"/>
    </source>
</evidence>
<sequence length="47" mass="5789">MRKIKKKGEPTDFLRDENEREKRKNRNVSVSFQEMIDQFHFSEPSFQ</sequence>
<feature type="region of interest" description="Disordered" evidence="1">
    <location>
        <begin position="1"/>
        <end position="26"/>
    </location>
</feature>
<organism evidence="2 3">
    <name type="scientific">Leptospira santarosai str. MOR084</name>
    <dbReference type="NCBI Taxonomy" id="1049984"/>
    <lineage>
        <taxon>Bacteria</taxon>
        <taxon>Pseudomonadati</taxon>
        <taxon>Spirochaetota</taxon>
        <taxon>Spirochaetia</taxon>
        <taxon>Leptospirales</taxon>
        <taxon>Leptospiraceae</taxon>
        <taxon>Leptospira</taxon>
    </lineage>
</organism>
<gene>
    <name evidence="2" type="ORF">LEP1GSC179_0250</name>
</gene>
<proteinExistence type="predicted"/>
<dbReference type="EMBL" id="AHON02000001">
    <property type="protein sequence ID" value="EKO35875.1"/>
    <property type="molecule type" value="Genomic_DNA"/>
</dbReference>
<feature type="compositionally biased region" description="Basic and acidic residues" evidence="1">
    <location>
        <begin position="7"/>
        <end position="22"/>
    </location>
</feature>
<name>A0A0E2BL13_9LEPT</name>
<comment type="caution">
    <text evidence="2">The sequence shown here is derived from an EMBL/GenBank/DDBJ whole genome shotgun (WGS) entry which is preliminary data.</text>
</comment>